<dbReference type="Pfam" id="PF00389">
    <property type="entry name" value="2-Hacid_dh"/>
    <property type="match status" value="1"/>
</dbReference>
<dbReference type="SUPFAM" id="SSF51735">
    <property type="entry name" value="NAD(P)-binding Rossmann-fold domains"/>
    <property type="match status" value="1"/>
</dbReference>
<keyword evidence="3" id="KW-0520">NAD</keyword>
<dbReference type="Gene3D" id="3.40.50.720">
    <property type="entry name" value="NAD(P)-binding Rossmann-like Domain"/>
    <property type="match status" value="2"/>
</dbReference>
<accession>A0A6J6V2G6</accession>
<dbReference type="SUPFAM" id="SSF52283">
    <property type="entry name" value="Formate/glycerate dehydrogenase catalytic domain-like"/>
    <property type="match status" value="1"/>
</dbReference>
<dbReference type="InterPro" id="IPR006140">
    <property type="entry name" value="D-isomer_DH_NAD-bd"/>
</dbReference>
<evidence type="ECO:0000313" key="8">
    <source>
        <dbReference type="EMBL" id="CAB5015896.1"/>
    </source>
</evidence>
<reference evidence="6" key="1">
    <citation type="submission" date="2020-05" db="EMBL/GenBank/DDBJ databases">
        <authorList>
            <person name="Chiriac C."/>
            <person name="Salcher M."/>
            <person name="Ghai R."/>
            <person name="Kavagutti S V."/>
        </authorList>
    </citation>
    <scope>NUCLEOTIDE SEQUENCE</scope>
</reference>
<proteinExistence type="inferred from homology"/>
<dbReference type="InterPro" id="IPR050857">
    <property type="entry name" value="D-2-hydroxyacid_DH"/>
</dbReference>
<keyword evidence="2" id="KW-0560">Oxidoreductase</keyword>
<name>A0A6J6V2G6_9ZZZZ</name>
<evidence type="ECO:0000313" key="6">
    <source>
        <dbReference type="EMBL" id="CAB4765774.1"/>
    </source>
</evidence>
<dbReference type="InterPro" id="IPR036291">
    <property type="entry name" value="NAD(P)-bd_dom_sf"/>
</dbReference>
<evidence type="ECO:0000259" key="4">
    <source>
        <dbReference type="Pfam" id="PF00389"/>
    </source>
</evidence>
<dbReference type="GO" id="GO:0016616">
    <property type="term" value="F:oxidoreductase activity, acting on the CH-OH group of donors, NAD or NADP as acceptor"/>
    <property type="evidence" value="ECO:0007669"/>
    <property type="project" value="InterPro"/>
</dbReference>
<dbReference type="AlphaFoldDB" id="A0A6J6V2G6"/>
<dbReference type="EMBL" id="CAFBOS010000195">
    <property type="protein sequence ID" value="CAB5015896.1"/>
    <property type="molecule type" value="Genomic_DNA"/>
</dbReference>
<dbReference type="EMBL" id="CAFABA010000201">
    <property type="protein sequence ID" value="CAB4836600.1"/>
    <property type="molecule type" value="Genomic_DNA"/>
</dbReference>
<dbReference type="EMBL" id="CAEZYR010000140">
    <property type="protein sequence ID" value="CAB4765774.1"/>
    <property type="molecule type" value="Genomic_DNA"/>
</dbReference>
<evidence type="ECO:0000256" key="2">
    <source>
        <dbReference type="ARBA" id="ARBA00023002"/>
    </source>
</evidence>
<gene>
    <name evidence="6" type="ORF">UFOPK2754_02761</name>
    <name evidence="7" type="ORF">UFOPK3139_03044</name>
    <name evidence="8" type="ORF">UFOPK3967_02493</name>
</gene>
<evidence type="ECO:0000256" key="1">
    <source>
        <dbReference type="ARBA" id="ARBA00005854"/>
    </source>
</evidence>
<comment type="similarity">
    <text evidence="1">Belongs to the D-isomer specific 2-hydroxyacid dehydrogenase family.</text>
</comment>
<dbReference type="PANTHER" id="PTHR42789:SF1">
    <property type="entry name" value="D-ISOMER SPECIFIC 2-HYDROXYACID DEHYDROGENASE FAMILY PROTEIN (AFU_ORTHOLOGUE AFUA_6G10090)"/>
    <property type="match status" value="1"/>
</dbReference>
<evidence type="ECO:0000313" key="7">
    <source>
        <dbReference type="EMBL" id="CAB4836600.1"/>
    </source>
</evidence>
<dbReference type="PANTHER" id="PTHR42789">
    <property type="entry name" value="D-ISOMER SPECIFIC 2-HYDROXYACID DEHYDROGENASE FAMILY PROTEIN (AFU_ORTHOLOGUE AFUA_6G10090)"/>
    <property type="match status" value="1"/>
</dbReference>
<feature type="domain" description="D-isomer specific 2-hydroxyacid dehydrogenase NAD-binding" evidence="5">
    <location>
        <begin position="113"/>
        <end position="285"/>
    </location>
</feature>
<organism evidence="6">
    <name type="scientific">freshwater metagenome</name>
    <dbReference type="NCBI Taxonomy" id="449393"/>
    <lineage>
        <taxon>unclassified sequences</taxon>
        <taxon>metagenomes</taxon>
        <taxon>ecological metagenomes</taxon>
    </lineage>
</organism>
<dbReference type="GO" id="GO:0051287">
    <property type="term" value="F:NAD binding"/>
    <property type="evidence" value="ECO:0007669"/>
    <property type="project" value="InterPro"/>
</dbReference>
<evidence type="ECO:0000259" key="5">
    <source>
        <dbReference type="Pfam" id="PF02826"/>
    </source>
</evidence>
<dbReference type="PROSITE" id="PS00671">
    <property type="entry name" value="D_2_HYDROXYACID_DH_3"/>
    <property type="match status" value="1"/>
</dbReference>
<dbReference type="CDD" id="cd12169">
    <property type="entry name" value="PGDH_like_1"/>
    <property type="match status" value="1"/>
</dbReference>
<sequence length="320" mass="34735">MKRAAILDDYQQVWSTYADWSVLDGRVAVTSFADHLFDEAQLAERLADFEIVIAMRERTPFPASLLDQLPKLELLVTTGPFNAVIDVDHAASRGVVMCGTGGAIFNTSELTWALILACARNVPAEDRNIKNGGWMTTVGSDLFGRTLGLCGAGRLGGIVGNVGKAFGMKLIAWSTNLTDERAAEIGAVKVDKQTLFREADVVTIHQVLSERTRHLVGATELALMKSTAILVNTSRGPIVDELALADALRARSIRGAGIDVYGIEPLAADHPFRSLDNIVTTPHLGYVTEGCYEIFYREIVEDIAAWLDGSPLRLIEPAPK</sequence>
<dbReference type="InterPro" id="IPR006139">
    <property type="entry name" value="D-isomer_2_OHA_DH_cat_dom"/>
</dbReference>
<dbReference type="Pfam" id="PF02826">
    <property type="entry name" value="2-Hacid_dh_C"/>
    <property type="match status" value="1"/>
</dbReference>
<dbReference type="InterPro" id="IPR029753">
    <property type="entry name" value="D-isomer_DH_CS"/>
</dbReference>
<evidence type="ECO:0000256" key="3">
    <source>
        <dbReference type="ARBA" id="ARBA00023027"/>
    </source>
</evidence>
<protein>
    <submittedName>
        <fullName evidence="6">Unannotated protein</fullName>
    </submittedName>
</protein>
<feature type="domain" description="D-isomer specific 2-hydroxyacid dehydrogenase catalytic" evidence="4">
    <location>
        <begin position="37"/>
        <end position="312"/>
    </location>
</feature>